<comment type="similarity">
    <text evidence="2 9">Belongs to the beta sliding clamp family.</text>
</comment>
<dbReference type="GO" id="GO:0008408">
    <property type="term" value="F:3'-5' exonuclease activity"/>
    <property type="evidence" value="ECO:0007669"/>
    <property type="project" value="InterPro"/>
</dbReference>
<dbReference type="Pfam" id="PF02767">
    <property type="entry name" value="DNA_pol3_beta_2"/>
    <property type="match status" value="1"/>
</dbReference>
<feature type="domain" description="DNA polymerase III beta sliding clamp N-terminal" evidence="10">
    <location>
        <begin position="1"/>
        <end position="117"/>
    </location>
</feature>
<dbReference type="GO" id="GO:0003677">
    <property type="term" value="F:DNA binding"/>
    <property type="evidence" value="ECO:0007669"/>
    <property type="project" value="UniProtKB-UniRule"/>
</dbReference>
<dbReference type="Proteomes" id="UP000178857">
    <property type="component" value="Unassembled WGS sequence"/>
</dbReference>
<evidence type="ECO:0000313" key="14">
    <source>
        <dbReference type="Proteomes" id="UP000178857"/>
    </source>
</evidence>
<dbReference type="PANTHER" id="PTHR30478:SF0">
    <property type="entry name" value="BETA SLIDING CLAMP"/>
    <property type="match status" value="1"/>
</dbReference>
<reference evidence="13 14" key="1">
    <citation type="journal article" date="2016" name="Nat. Commun.">
        <title>Thousands of microbial genomes shed light on interconnected biogeochemical processes in an aquifer system.</title>
        <authorList>
            <person name="Anantharaman K."/>
            <person name="Brown C.T."/>
            <person name="Hug L.A."/>
            <person name="Sharon I."/>
            <person name="Castelle C.J."/>
            <person name="Probst A.J."/>
            <person name="Thomas B.C."/>
            <person name="Singh A."/>
            <person name="Wilkins M.J."/>
            <person name="Karaoz U."/>
            <person name="Brodie E.L."/>
            <person name="Williams K.H."/>
            <person name="Hubbard S.S."/>
            <person name="Banfield J.F."/>
        </authorList>
    </citation>
    <scope>NUCLEOTIDE SEQUENCE [LARGE SCALE GENOMIC DNA]</scope>
</reference>
<evidence type="ECO:0000256" key="2">
    <source>
        <dbReference type="ARBA" id="ARBA00010752"/>
    </source>
</evidence>
<keyword evidence="6 9" id="KW-0235">DNA replication</keyword>
<evidence type="ECO:0000256" key="1">
    <source>
        <dbReference type="ARBA" id="ARBA00004496"/>
    </source>
</evidence>
<accession>A0A1F7JCA3</accession>
<evidence type="ECO:0000259" key="10">
    <source>
        <dbReference type="Pfam" id="PF00712"/>
    </source>
</evidence>
<dbReference type="NCBIfam" id="TIGR00663">
    <property type="entry name" value="dnan"/>
    <property type="match status" value="1"/>
</dbReference>
<comment type="subunit">
    <text evidence="9">Forms a ring-shaped head-to-tail homodimer around DNA.</text>
</comment>
<evidence type="ECO:0000256" key="6">
    <source>
        <dbReference type="ARBA" id="ARBA00022705"/>
    </source>
</evidence>
<comment type="subcellular location">
    <subcellularLocation>
        <location evidence="1 9">Cytoplasm</location>
    </subcellularLocation>
</comment>
<dbReference type="Pfam" id="PF02768">
    <property type="entry name" value="DNA_pol3_beta_3"/>
    <property type="match status" value="1"/>
</dbReference>
<dbReference type="Pfam" id="PF00712">
    <property type="entry name" value="DNA_pol3_beta"/>
    <property type="match status" value="1"/>
</dbReference>
<sequence>MTISLLKEEFLEKLNLASKFTSSRLVSASILQGVYLVGEENIIHVYSTNLNYYFHTSIKAPGKNKFNAAVEPKKLAELLSLLPGGKIDISVGEKNVEIESGKIKAEFPLLDAKEFPLPPKITGSKQKIKAGFLRKNLPTVIFSASSDETRPALTGVNFVADDEGLKMISTDGFRLSLLTLKKEESLPSMIIPAQFLNEVMRLITEDEIGFSYSPEEKTMVFYVGDCELYTRLIEGDYPPYEKVIPTDKKTTAAVDREEFLRNVKLVSIFARDYSNVVVLNIEKGEVSIRPKTGDTEKNVVVSEAAVEGEPQKIAFNYKFLIDFLTNTTSKKIIIELLRSDAPAVFKPDGVDNFIHIIMPVRIQ</sequence>
<evidence type="ECO:0000256" key="5">
    <source>
        <dbReference type="ARBA" id="ARBA00022695"/>
    </source>
</evidence>
<dbReference type="SMART" id="SM00480">
    <property type="entry name" value="POL3Bc"/>
    <property type="match status" value="1"/>
</dbReference>
<dbReference type="SUPFAM" id="SSF55979">
    <property type="entry name" value="DNA clamp"/>
    <property type="match status" value="3"/>
</dbReference>
<dbReference type="AlphaFoldDB" id="A0A1F7JCA3"/>
<evidence type="ECO:0000256" key="9">
    <source>
        <dbReference type="PIRNR" id="PIRNR000804"/>
    </source>
</evidence>
<evidence type="ECO:0000256" key="7">
    <source>
        <dbReference type="ARBA" id="ARBA00022932"/>
    </source>
</evidence>
<dbReference type="GO" id="GO:0005737">
    <property type="term" value="C:cytoplasm"/>
    <property type="evidence" value="ECO:0007669"/>
    <property type="project" value="UniProtKB-SubCell"/>
</dbReference>
<dbReference type="CDD" id="cd00140">
    <property type="entry name" value="beta_clamp"/>
    <property type="match status" value="1"/>
</dbReference>
<evidence type="ECO:0000313" key="13">
    <source>
        <dbReference type="EMBL" id="OGK53233.1"/>
    </source>
</evidence>
<dbReference type="Gene3D" id="3.10.150.10">
    <property type="entry name" value="DNA Polymerase III, subunit A, domain 2"/>
    <property type="match status" value="1"/>
</dbReference>
<dbReference type="GO" id="GO:0003887">
    <property type="term" value="F:DNA-directed DNA polymerase activity"/>
    <property type="evidence" value="ECO:0007669"/>
    <property type="project" value="UniProtKB-UniRule"/>
</dbReference>
<dbReference type="GO" id="GO:0006271">
    <property type="term" value="P:DNA strand elongation involved in DNA replication"/>
    <property type="evidence" value="ECO:0007669"/>
    <property type="project" value="TreeGrafter"/>
</dbReference>
<dbReference type="EMBL" id="MGAT01000003">
    <property type="protein sequence ID" value="OGK53233.1"/>
    <property type="molecule type" value="Genomic_DNA"/>
</dbReference>
<feature type="domain" description="DNA polymerase III beta sliding clamp C-terminal" evidence="12">
    <location>
        <begin position="242"/>
        <end position="361"/>
    </location>
</feature>
<dbReference type="InterPro" id="IPR022635">
    <property type="entry name" value="DNA_polIII_beta_C"/>
</dbReference>
<feature type="domain" description="DNA polymerase III beta sliding clamp central" evidence="11">
    <location>
        <begin position="130"/>
        <end position="238"/>
    </location>
</feature>
<dbReference type="STRING" id="1802069.A2970_01010"/>
<evidence type="ECO:0000256" key="4">
    <source>
        <dbReference type="ARBA" id="ARBA00022679"/>
    </source>
</evidence>
<evidence type="ECO:0000259" key="11">
    <source>
        <dbReference type="Pfam" id="PF02767"/>
    </source>
</evidence>
<dbReference type="InterPro" id="IPR046938">
    <property type="entry name" value="DNA_clamp_sf"/>
</dbReference>
<keyword evidence="4 9" id="KW-0808">Transferase</keyword>
<dbReference type="PIRSF" id="PIRSF000804">
    <property type="entry name" value="DNA_pol_III_b"/>
    <property type="match status" value="1"/>
</dbReference>
<name>A0A1F7JCA3_9BACT</name>
<keyword evidence="3 9" id="KW-0963">Cytoplasm</keyword>
<dbReference type="PANTHER" id="PTHR30478">
    <property type="entry name" value="DNA POLYMERASE III SUBUNIT BETA"/>
    <property type="match status" value="1"/>
</dbReference>
<protein>
    <recommendedName>
        <fullName evidence="9">Beta sliding clamp</fullName>
    </recommendedName>
</protein>
<dbReference type="Gene3D" id="3.70.10.10">
    <property type="match status" value="1"/>
</dbReference>
<organism evidence="13 14">
    <name type="scientific">Candidatus Roizmanbacteria bacterium RIFCSPLOWO2_01_FULL_44_13</name>
    <dbReference type="NCBI Taxonomy" id="1802069"/>
    <lineage>
        <taxon>Bacteria</taxon>
        <taxon>Candidatus Roizmaniibacteriota</taxon>
    </lineage>
</organism>
<comment type="function">
    <text evidence="9">Confers DNA tethering and processivity to DNA polymerases and other proteins. Acts as a clamp, forming a ring around DNA (a reaction catalyzed by the clamp-loading complex) which diffuses in an ATP-independent manner freely and bidirectionally along dsDNA. Initially characterized for its ability to contact the catalytic subunit of DNA polymerase III (Pol III), a complex, multichain enzyme responsible for most of the replicative synthesis in bacteria; Pol III exhibits 3'-5' exonuclease proofreading activity. The beta chain is required for initiation of replication as well as for processivity of DNA replication.</text>
</comment>
<keyword evidence="7 9" id="KW-0239">DNA-directed DNA polymerase</keyword>
<dbReference type="InterPro" id="IPR022634">
    <property type="entry name" value="DNA_polIII_beta_N"/>
</dbReference>
<evidence type="ECO:0000256" key="3">
    <source>
        <dbReference type="ARBA" id="ARBA00022490"/>
    </source>
</evidence>
<dbReference type="InterPro" id="IPR001001">
    <property type="entry name" value="DNA_polIII_beta"/>
</dbReference>
<comment type="caution">
    <text evidence="13">The sequence shown here is derived from an EMBL/GenBank/DDBJ whole genome shotgun (WGS) entry which is preliminary data.</text>
</comment>
<dbReference type="InterPro" id="IPR022637">
    <property type="entry name" value="DNA_polIII_beta_cen"/>
</dbReference>
<keyword evidence="5 9" id="KW-0548">Nucleotidyltransferase</keyword>
<dbReference type="GO" id="GO:0009360">
    <property type="term" value="C:DNA polymerase III complex"/>
    <property type="evidence" value="ECO:0007669"/>
    <property type="project" value="InterPro"/>
</dbReference>
<evidence type="ECO:0000259" key="12">
    <source>
        <dbReference type="Pfam" id="PF02768"/>
    </source>
</evidence>
<proteinExistence type="inferred from homology"/>
<evidence type="ECO:0000256" key="8">
    <source>
        <dbReference type="ARBA" id="ARBA00023125"/>
    </source>
</evidence>
<keyword evidence="8" id="KW-0238">DNA-binding</keyword>
<gene>
    <name evidence="13" type="ORF">A2970_01010</name>
</gene>